<dbReference type="Proteomes" id="UP000053797">
    <property type="component" value="Unassembled WGS sequence"/>
</dbReference>
<dbReference type="InterPro" id="IPR010902">
    <property type="entry name" value="NUMOD4"/>
</dbReference>
<accession>A0A0V8GF66</accession>
<dbReference type="Gene3D" id="1.10.10.60">
    <property type="entry name" value="Homeodomain-like"/>
    <property type="match status" value="1"/>
</dbReference>
<dbReference type="AlphaFoldDB" id="A0A0V8GF66"/>
<protein>
    <recommendedName>
        <fullName evidence="1">NUMOD4 domain-containing protein</fullName>
    </recommendedName>
</protein>
<dbReference type="Gene3D" id="3.90.75.20">
    <property type="match status" value="1"/>
</dbReference>
<evidence type="ECO:0000313" key="2">
    <source>
        <dbReference type="EMBL" id="KSU48815.1"/>
    </source>
</evidence>
<name>A0A0V8GF66_9BACL</name>
<comment type="caution">
    <text evidence="2">The sequence shown here is derived from an EMBL/GenBank/DDBJ whole genome shotgun (WGS) entry which is preliminary data.</text>
</comment>
<proteinExistence type="predicted"/>
<evidence type="ECO:0000313" key="3">
    <source>
        <dbReference type="Proteomes" id="UP000053797"/>
    </source>
</evidence>
<sequence>MQEQWKAVIGYVGIYEVSSFGRVRSLDRTIVTCRGVQQRRKGVLLRPRINREGYRKVTLYQRGRGERVQVGVLVAQAFLMADVTEAQLVRRNGKRADDQLSNLDVLPSIDQQYTELLGEFDLLLGQHVTLSSFQIRTIRAQYEKGKTIRQLAEQYQVTENRIRNIIDKKEARYIG</sequence>
<organism evidence="2 3">
    <name type="scientific">Exiguobacterium indicum</name>
    <dbReference type="NCBI Taxonomy" id="296995"/>
    <lineage>
        <taxon>Bacteria</taxon>
        <taxon>Bacillati</taxon>
        <taxon>Bacillota</taxon>
        <taxon>Bacilli</taxon>
        <taxon>Bacillales</taxon>
        <taxon>Bacillales Family XII. Incertae Sedis</taxon>
        <taxon>Exiguobacterium</taxon>
    </lineage>
</organism>
<reference evidence="2 3" key="1">
    <citation type="journal article" date="2015" name="Int. J. Syst. Evol. Microbiol.">
        <title>Exiguobacterium enclense sp. nov., isolated from sediment.</title>
        <authorList>
            <person name="Dastager S.G."/>
            <person name="Mawlankar R."/>
            <person name="Sonalkar V.V."/>
            <person name="Thorat M.N."/>
            <person name="Mual P."/>
            <person name="Verma A."/>
            <person name="Krishnamurthi S."/>
            <person name="Tang S.K."/>
            <person name="Li W.J."/>
        </authorList>
    </citation>
    <scope>NUCLEOTIDE SEQUENCE [LARGE SCALE GENOMIC DNA]</scope>
    <source>
        <strain evidence="2 3">NIO-1109</strain>
    </source>
</reference>
<feature type="domain" description="NUMOD4" evidence="1">
    <location>
        <begin position="3"/>
        <end position="60"/>
    </location>
</feature>
<dbReference type="EMBL" id="LNQL01000003">
    <property type="protein sequence ID" value="KSU48815.1"/>
    <property type="molecule type" value="Genomic_DNA"/>
</dbReference>
<evidence type="ECO:0000259" key="1">
    <source>
        <dbReference type="Pfam" id="PF07463"/>
    </source>
</evidence>
<gene>
    <name evidence="2" type="ORF">AS033_10830</name>
</gene>
<dbReference type="RefSeq" id="WP_058265510.1">
    <property type="nucleotide sequence ID" value="NZ_FMYN01000003.1"/>
</dbReference>
<dbReference type="OrthoDB" id="6631788at2"/>
<dbReference type="Pfam" id="PF07463">
    <property type="entry name" value="NUMOD4"/>
    <property type="match status" value="1"/>
</dbReference>
<dbReference type="SUPFAM" id="SSF54060">
    <property type="entry name" value="His-Me finger endonucleases"/>
    <property type="match status" value="1"/>
</dbReference>
<dbReference type="InterPro" id="IPR044925">
    <property type="entry name" value="His-Me_finger_sf"/>
</dbReference>
<dbReference type="GO" id="GO:0016788">
    <property type="term" value="F:hydrolase activity, acting on ester bonds"/>
    <property type="evidence" value="ECO:0007669"/>
    <property type="project" value="InterPro"/>
</dbReference>